<feature type="region of interest" description="Disordered" evidence="8">
    <location>
        <begin position="312"/>
        <end position="331"/>
    </location>
</feature>
<dbReference type="GO" id="GO:0000981">
    <property type="term" value="F:DNA-binding transcription factor activity, RNA polymerase II-specific"/>
    <property type="evidence" value="ECO:0007669"/>
    <property type="project" value="InterPro"/>
</dbReference>
<dbReference type="CDD" id="cd12148">
    <property type="entry name" value="fungal_TF_MHR"/>
    <property type="match status" value="1"/>
</dbReference>
<feature type="compositionally biased region" description="Basic and acidic residues" evidence="8">
    <location>
        <begin position="147"/>
        <end position="156"/>
    </location>
</feature>
<protein>
    <recommendedName>
        <fullName evidence="9">Zn(2)-C6 fungal-type domain-containing protein</fullName>
    </recommendedName>
</protein>
<evidence type="ECO:0000256" key="4">
    <source>
        <dbReference type="ARBA" id="ARBA00023125"/>
    </source>
</evidence>
<dbReference type="InterPro" id="IPR050675">
    <property type="entry name" value="OAF3"/>
</dbReference>
<dbReference type="PANTHER" id="PTHR31069:SF29">
    <property type="entry name" value="OLEATE-ACTIVATED TRANSCRIPTION FACTOR 1-RELATED"/>
    <property type="match status" value="1"/>
</dbReference>
<dbReference type="STRING" id="1071381.G8C0X6"/>
<reference evidence="10 11" key="1">
    <citation type="journal article" date="2011" name="Proc. Natl. Acad. Sci. U.S.A.">
        <title>Evolutionary erosion of yeast sex chromosomes by mating-type switching accidents.</title>
        <authorList>
            <person name="Gordon J.L."/>
            <person name="Armisen D."/>
            <person name="Proux-Wera E."/>
            <person name="Oheigeartaigh S.S."/>
            <person name="Byrne K.P."/>
            <person name="Wolfe K.H."/>
        </authorList>
    </citation>
    <scope>NUCLEOTIDE SEQUENCE [LARGE SCALE GENOMIC DNA]</scope>
    <source>
        <strain evidence="11">ATCC 24235 / CBS 4417 / NBRC 1672 / NRRL Y-8282 / UCD 70-5</strain>
    </source>
</reference>
<dbReference type="Gene3D" id="4.10.240.10">
    <property type="entry name" value="Zn(2)-C6 fungal-type DNA-binding domain"/>
    <property type="match status" value="1"/>
</dbReference>
<keyword evidence="7" id="KW-0175">Coiled coil</keyword>
<keyword evidence="1" id="KW-0479">Metal-binding</keyword>
<feature type="region of interest" description="Disordered" evidence="8">
    <location>
        <begin position="135"/>
        <end position="167"/>
    </location>
</feature>
<evidence type="ECO:0000256" key="7">
    <source>
        <dbReference type="SAM" id="Coils"/>
    </source>
</evidence>
<feature type="region of interest" description="Disordered" evidence="8">
    <location>
        <begin position="1030"/>
        <end position="1080"/>
    </location>
</feature>
<feature type="compositionally biased region" description="Polar residues" evidence="8">
    <location>
        <begin position="1030"/>
        <end position="1066"/>
    </location>
</feature>
<dbReference type="GO" id="GO:0008270">
    <property type="term" value="F:zinc ion binding"/>
    <property type="evidence" value="ECO:0007669"/>
    <property type="project" value="InterPro"/>
</dbReference>
<dbReference type="GO" id="GO:0045944">
    <property type="term" value="P:positive regulation of transcription by RNA polymerase II"/>
    <property type="evidence" value="ECO:0007669"/>
    <property type="project" value="TreeGrafter"/>
</dbReference>
<accession>G8C0X6</accession>
<dbReference type="SMART" id="SM00066">
    <property type="entry name" value="GAL4"/>
    <property type="match status" value="1"/>
</dbReference>
<proteinExistence type="predicted"/>
<dbReference type="GeneID" id="11532034"/>
<keyword evidence="3" id="KW-0805">Transcription regulation</keyword>
<dbReference type="GO" id="GO:0000978">
    <property type="term" value="F:RNA polymerase II cis-regulatory region sequence-specific DNA binding"/>
    <property type="evidence" value="ECO:0007669"/>
    <property type="project" value="TreeGrafter"/>
</dbReference>
<gene>
    <name evidence="10" type="primary">TPHA0N00230</name>
    <name evidence="10" type="ordered locus">TPHA_0N00230</name>
</gene>
<keyword evidence="6" id="KW-0539">Nucleus</keyword>
<name>G8C0X6_TETPH</name>
<evidence type="ECO:0000259" key="9">
    <source>
        <dbReference type="PROSITE" id="PS50048"/>
    </source>
</evidence>
<sequence length="1232" mass="140767">MESDLSSKLNLSNSDAAFIDNNAENTPSEPRYTNDEKLHRIRKKRNRISFVCQHCRKSKTKCDKKQPHCARCIKHGIQCVYDIEFQVKPKTPSKTAIIKRLEADLQNYKSQCMSLAEQLEQQKAINSHITEKQFNTTATNTTGKNTAKLDRERDNETSPQNDSEVEEAESINFYECHPSLIINGIMKREVKPLAENYIILQDKFLSVLVSSIFLDPFKNSIITALSDNSVSISSKPSVRKNILKLKEVLLKHNHSKQQKNRISDFFNRILQKNSLLTFTNSDNVENDAAYKMKNNITPSSTNLQENTQIYEGIDSTDSESQNANDTPGNIRRQRNTLLNLGVSQLSTSMFNNFEHQYLEDYCTINKDTGEVEYSQLMKCFISDFEQLLPPYDVIMNYKAYFYESIYPNLPFLDKELFEDTLSLILFPLDEDEEYKEGSTDSSETNVRNVRILLGKSRLRTKLENLGILIIILKLSYISLRFNEFDSVDFSVSSQYISKEMLDKYPMNNDSVLLVERLLVAENYCACANENIICCLLYIWAFFVFSPEEGDFFLEHPTDILSGVIAMLGNAIGLHRDPLDFPQLQRPSVDSRILNYRRILWLAIVTTSCLESSLKGRHPIFVKFLTKNFIKDINSPDALETYMARVRNDLGPTGSEKLLKTHEISFKRMQLSILISTLDSLTLTYGKSFKLSEFETARKRIKDFLDNQFPILDFKGNNNTNDWINQLTKVTTTEYSITLHSRMMASLVLLRFSIALFLHYETLYNKTGSIKLLPYYKNYFYRSCIDCLTLASHFEKFFNGGYGTKYSNLTSYNVTKTAQLALPSVIFSILSIVIRLELAGVTLLTDYKNLSHRYNILKDNESPESKSLEKRLNELIGKITVMNSLKIEFEKLLTSMYHIASEHLRFTYFSVFKMLTLFDVIMHKIKKGHLLTTIIRMCQSELLHPKFVETFSMTLNLDLSKRDTLLEDLKKTNHLINISVEDLNEIYQTVSSLRKNNDTSSRDKKAANAQSPSCVYGPIITNLASLATPQSASDINKQQTNSNQNLESESLQNSNLTVPEDVQQNSGMGNGAFPQPYKTDGEQDMAQKNFDYFSTSMNKIPSSIYNQLNQNTGWLNGLSNSTNSTMNSTANGKPNDANIQNNVNNNMYPSVNLDGTSFSNDFDFIQNRNMMNSGVEETIHNNNLPEQIDGNLEKDQYGNIDAGDPEIHEGINLRGIFGGLDLFDYDFLFGGEK</sequence>
<evidence type="ECO:0000313" key="11">
    <source>
        <dbReference type="Proteomes" id="UP000005666"/>
    </source>
</evidence>
<evidence type="ECO:0000256" key="1">
    <source>
        <dbReference type="ARBA" id="ARBA00022723"/>
    </source>
</evidence>
<dbReference type="OMA" id="CANENII"/>
<dbReference type="CDD" id="cd00067">
    <property type="entry name" value="GAL4"/>
    <property type="match status" value="1"/>
</dbReference>
<organism evidence="10 11">
    <name type="scientific">Tetrapisispora phaffii (strain ATCC 24235 / CBS 4417 / NBRC 1672 / NRRL Y-8282 / UCD 70-5)</name>
    <name type="common">Yeast</name>
    <name type="synonym">Fabospora phaffii</name>
    <dbReference type="NCBI Taxonomy" id="1071381"/>
    <lineage>
        <taxon>Eukaryota</taxon>
        <taxon>Fungi</taxon>
        <taxon>Dikarya</taxon>
        <taxon>Ascomycota</taxon>
        <taxon>Saccharomycotina</taxon>
        <taxon>Saccharomycetes</taxon>
        <taxon>Saccharomycetales</taxon>
        <taxon>Saccharomycetaceae</taxon>
        <taxon>Tetrapisispora</taxon>
    </lineage>
</organism>
<evidence type="ECO:0000256" key="6">
    <source>
        <dbReference type="ARBA" id="ARBA00023242"/>
    </source>
</evidence>
<dbReference type="Pfam" id="PF00172">
    <property type="entry name" value="Zn_clus"/>
    <property type="match status" value="1"/>
</dbReference>
<dbReference type="GO" id="GO:0005634">
    <property type="term" value="C:nucleus"/>
    <property type="evidence" value="ECO:0007669"/>
    <property type="project" value="TreeGrafter"/>
</dbReference>
<dbReference type="InterPro" id="IPR001138">
    <property type="entry name" value="Zn2Cys6_DnaBD"/>
</dbReference>
<keyword evidence="2" id="KW-0862">Zinc</keyword>
<evidence type="ECO:0000313" key="10">
    <source>
        <dbReference type="EMBL" id="CCE65804.1"/>
    </source>
</evidence>
<dbReference type="OrthoDB" id="5069333at2759"/>
<keyword evidence="5" id="KW-0804">Transcription</keyword>
<dbReference type="EMBL" id="HE612869">
    <property type="protein sequence ID" value="CCE65804.1"/>
    <property type="molecule type" value="Genomic_DNA"/>
</dbReference>
<dbReference type="AlphaFoldDB" id="G8C0X6"/>
<dbReference type="HOGENOM" id="CLU_008453_0_0_1"/>
<dbReference type="PROSITE" id="PS50048">
    <property type="entry name" value="ZN2_CY6_FUNGAL_2"/>
    <property type="match status" value="1"/>
</dbReference>
<dbReference type="InterPro" id="IPR036864">
    <property type="entry name" value="Zn2-C6_fun-type_DNA-bd_sf"/>
</dbReference>
<dbReference type="eggNOG" id="ENOG502QW20">
    <property type="taxonomic scope" value="Eukaryota"/>
</dbReference>
<dbReference type="SUPFAM" id="SSF57701">
    <property type="entry name" value="Zn2/Cys6 DNA-binding domain"/>
    <property type="match status" value="1"/>
</dbReference>
<keyword evidence="11" id="KW-1185">Reference proteome</keyword>
<dbReference type="PROSITE" id="PS00463">
    <property type="entry name" value="ZN2_CY6_FUNGAL_1"/>
    <property type="match status" value="1"/>
</dbReference>
<dbReference type="Proteomes" id="UP000005666">
    <property type="component" value="Chromosome 14"/>
</dbReference>
<keyword evidence="4" id="KW-0238">DNA-binding</keyword>
<dbReference type="PANTHER" id="PTHR31069">
    <property type="entry name" value="OLEATE-ACTIVATED TRANSCRIPTION FACTOR 1-RELATED"/>
    <property type="match status" value="1"/>
</dbReference>
<feature type="domain" description="Zn(2)-C6 fungal-type" evidence="9">
    <location>
        <begin position="51"/>
        <end position="81"/>
    </location>
</feature>
<feature type="compositionally biased region" description="Polar residues" evidence="8">
    <location>
        <begin position="318"/>
        <end position="327"/>
    </location>
</feature>
<evidence type="ECO:0000256" key="2">
    <source>
        <dbReference type="ARBA" id="ARBA00022833"/>
    </source>
</evidence>
<feature type="compositionally biased region" description="Low complexity" evidence="8">
    <location>
        <begin position="135"/>
        <end position="146"/>
    </location>
</feature>
<feature type="coiled-coil region" evidence="7">
    <location>
        <begin position="98"/>
        <end position="125"/>
    </location>
</feature>
<dbReference type="KEGG" id="tpf:TPHA_0N00230"/>
<evidence type="ECO:0000256" key="3">
    <source>
        <dbReference type="ARBA" id="ARBA00023015"/>
    </source>
</evidence>
<dbReference type="RefSeq" id="XP_003688238.1">
    <property type="nucleotide sequence ID" value="XM_003688190.1"/>
</dbReference>
<evidence type="ECO:0000256" key="5">
    <source>
        <dbReference type="ARBA" id="ARBA00023163"/>
    </source>
</evidence>
<evidence type="ECO:0000256" key="8">
    <source>
        <dbReference type="SAM" id="MobiDB-lite"/>
    </source>
</evidence>